<keyword evidence="7" id="KW-1185">Reference proteome</keyword>
<dbReference type="SMART" id="SM00456">
    <property type="entry name" value="WW"/>
    <property type="match status" value="1"/>
</dbReference>
<evidence type="ECO:0000313" key="6">
    <source>
        <dbReference type="EMBL" id="KAL3428456.1"/>
    </source>
</evidence>
<dbReference type="Gene3D" id="2.20.70.10">
    <property type="match status" value="1"/>
</dbReference>
<keyword evidence="2" id="KW-0175">Coiled coil</keyword>
<evidence type="ECO:0008006" key="8">
    <source>
        <dbReference type="Google" id="ProtNLM"/>
    </source>
</evidence>
<reference evidence="6 7" key="1">
    <citation type="submission" date="2024-06" db="EMBL/GenBank/DDBJ databases">
        <title>Complete genome of Phlyctema vagabunda strain 19-DSS-EL-015.</title>
        <authorList>
            <person name="Fiorenzani C."/>
        </authorList>
    </citation>
    <scope>NUCLEOTIDE SEQUENCE [LARGE SCALE GENOMIC DNA]</scope>
    <source>
        <strain evidence="6 7">19-DSS-EL-015</strain>
    </source>
</reference>
<evidence type="ECO:0000256" key="1">
    <source>
        <dbReference type="ARBA" id="ARBA00022837"/>
    </source>
</evidence>
<organism evidence="6 7">
    <name type="scientific">Phlyctema vagabunda</name>
    <dbReference type="NCBI Taxonomy" id="108571"/>
    <lineage>
        <taxon>Eukaryota</taxon>
        <taxon>Fungi</taxon>
        <taxon>Dikarya</taxon>
        <taxon>Ascomycota</taxon>
        <taxon>Pezizomycotina</taxon>
        <taxon>Leotiomycetes</taxon>
        <taxon>Helotiales</taxon>
        <taxon>Dermateaceae</taxon>
        <taxon>Phlyctema</taxon>
    </lineage>
</organism>
<dbReference type="InterPro" id="IPR018247">
    <property type="entry name" value="EF_Hand_1_Ca_BS"/>
</dbReference>
<dbReference type="InterPro" id="IPR002048">
    <property type="entry name" value="EF_hand_dom"/>
</dbReference>
<dbReference type="InterPro" id="IPR036020">
    <property type="entry name" value="WW_dom_sf"/>
</dbReference>
<dbReference type="InterPro" id="IPR001202">
    <property type="entry name" value="WW_dom"/>
</dbReference>
<dbReference type="CDD" id="cd00201">
    <property type="entry name" value="WW"/>
    <property type="match status" value="1"/>
</dbReference>
<feature type="region of interest" description="Disordered" evidence="3">
    <location>
        <begin position="918"/>
        <end position="943"/>
    </location>
</feature>
<feature type="region of interest" description="Disordered" evidence="3">
    <location>
        <begin position="252"/>
        <end position="297"/>
    </location>
</feature>
<dbReference type="PROSITE" id="PS50222">
    <property type="entry name" value="EF_HAND_2"/>
    <property type="match status" value="1"/>
</dbReference>
<feature type="domain" description="EF-hand" evidence="5">
    <location>
        <begin position="377"/>
        <end position="399"/>
    </location>
</feature>
<evidence type="ECO:0000259" key="5">
    <source>
        <dbReference type="PROSITE" id="PS50222"/>
    </source>
</evidence>
<dbReference type="SUPFAM" id="SSF47473">
    <property type="entry name" value="EF-hand"/>
    <property type="match status" value="1"/>
</dbReference>
<dbReference type="PROSITE" id="PS50020">
    <property type="entry name" value="WW_DOMAIN_2"/>
    <property type="match status" value="1"/>
</dbReference>
<dbReference type="Proteomes" id="UP001629113">
    <property type="component" value="Unassembled WGS sequence"/>
</dbReference>
<feature type="compositionally biased region" description="Polar residues" evidence="3">
    <location>
        <begin position="221"/>
        <end position="235"/>
    </location>
</feature>
<comment type="caution">
    <text evidence="6">The sequence shown here is derived from an EMBL/GenBank/DDBJ whole genome shotgun (WGS) entry which is preliminary data.</text>
</comment>
<protein>
    <recommendedName>
        <fullName evidence="8">Calmodulin</fullName>
    </recommendedName>
</protein>
<dbReference type="PROSITE" id="PS01159">
    <property type="entry name" value="WW_DOMAIN_1"/>
    <property type="match status" value="1"/>
</dbReference>
<dbReference type="SUPFAM" id="SSF51045">
    <property type="entry name" value="WW domain"/>
    <property type="match status" value="1"/>
</dbReference>
<dbReference type="Gene3D" id="1.10.238.10">
    <property type="entry name" value="EF-hand"/>
    <property type="match status" value="1"/>
</dbReference>
<sequence>MSFGFGVGDIIACSKLAKQLYEGFSGAPDEYKKFSVQLLSLKAILDLIDETTKDAALSQEERANLETLIQGCYDILGELQTIVDKLQKIGKLKFSRLLDYTSAAFADTSGLQQKLAIQVTLLTNFQLILANRGQARIELALIKIAKDIQAGRRANSVLESTCLENEDLDTVWGRIETELEDEGLEKDIIQDHKCYIHTWVQKALVEGELDEKPPAEEDLYSESSWSRRTPSPNAEISTREKLEVLNMRINSLGRQDPVSTQSSQTKINEPVEEVAEPARPASSSSHQSQASVWHPTAGPDKGYVHRRLLRLAVPDVKLILDHKSRQRLMKRAFHQLDWKEEGFIIRAEVADAWGPVTEEVSAKIDTGELIRITRRGDKDGDGLIDLKEFLNISEHIVDHIQEIHDKRMEKMIQQACAKASQIERERLQKSCKANPSQLPLPWGWSCVSSNSFVDMISGYERDTPPDIDQYSFGYMAYSSAPRCLKRIRNFSNDYQLLVQKNELVADPDITEALSTMLKAALSFTYLETQAENGTGYSDLDQMIAECRIINALEPRNALLEDAPFDRMNIAAKAYRMLLDHLLGFVYLLENAYNTRSDATAEHGKNVQYAYSKAWVEQRMDTRARLISAQLSALREAKESVEACRIWYQTRPQLFDTTLMLAQQEYKKKLEQRAQLREILKILEEDLPLISITILSASGIPKGKWTTSRRIPNPFAVLRFSRMNHVGTATVTVFRTTDPKWENSRANIFNLGEVGSYSNKYNTHGPVIAVYDQSSASQKLEEKYKIGETRPILCHAEGSYSVENSDLPARTFHGSSLYESFSGNIGLKVYCEGNSEQSFWIRAHFEWIGLCTSVRNTNLPLRDFLAAYPAYRTLFKEESEEMDALDSVNDRLGGDPDPSMTFLKLPQDWLLSRSPDISSKSELATNSGKPKTDTYPEKPLPSGWEKRVNLSGQTYYVDHVNRTTTWTRPSVA</sequence>
<feature type="compositionally biased region" description="Polar residues" evidence="3">
    <location>
        <begin position="252"/>
        <end position="267"/>
    </location>
</feature>
<feature type="compositionally biased region" description="Polar residues" evidence="3">
    <location>
        <begin position="918"/>
        <end position="928"/>
    </location>
</feature>
<dbReference type="Pfam" id="PF00397">
    <property type="entry name" value="WW"/>
    <property type="match status" value="1"/>
</dbReference>
<dbReference type="PROSITE" id="PS00018">
    <property type="entry name" value="EF_HAND_1"/>
    <property type="match status" value="1"/>
</dbReference>
<accession>A0ABR4PYW5</accession>
<dbReference type="InterPro" id="IPR011992">
    <property type="entry name" value="EF-hand-dom_pair"/>
</dbReference>
<gene>
    <name evidence="6" type="ORF">PVAG01_01965</name>
</gene>
<evidence type="ECO:0000259" key="4">
    <source>
        <dbReference type="PROSITE" id="PS50020"/>
    </source>
</evidence>
<feature type="coiled-coil region" evidence="2">
    <location>
        <begin position="658"/>
        <end position="685"/>
    </location>
</feature>
<name>A0ABR4PYW5_9HELO</name>
<feature type="compositionally biased region" description="Low complexity" evidence="3">
    <location>
        <begin position="277"/>
        <end position="291"/>
    </location>
</feature>
<evidence type="ECO:0000313" key="7">
    <source>
        <dbReference type="Proteomes" id="UP001629113"/>
    </source>
</evidence>
<feature type="domain" description="WW" evidence="4">
    <location>
        <begin position="937"/>
        <end position="970"/>
    </location>
</feature>
<evidence type="ECO:0000256" key="3">
    <source>
        <dbReference type="SAM" id="MobiDB-lite"/>
    </source>
</evidence>
<dbReference type="EMBL" id="JBFCZG010000001">
    <property type="protein sequence ID" value="KAL3428456.1"/>
    <property type="molecule type" value="Genomic_DNA"/>
</dbReference>
<keyword evidence="1" id="KW-0106">Calcium</keyword>
<proteinExistence type="predicted"/>
<evidence type="ECO:0000256" key="2">
    <source>
        <dbReference type="SAM" id="Coils"/>
    </source>
</evidence>
<feature type="region of interest" description="Disordered" evidence="3">
    <location>
        <begin position="210"/>
        <end position="235"/>
    </location>
</feature>